<keyword evidence="6 14" id="KW-0479">Metal-binding</keyword>
<dbReference type="GO" id="GO:0046872">
    <property type="term" value="F:metal ion binding"/>
    <property type="evidence" value="ECO:0007669"/>
    <property type="project" value="UniProtKB-KW"/>
</dbReference>
<evidence type="ECO:0000256" key="13">
    <source>
        <dbReference type="ARBA" id="ARBA00049515"/>
    </source>
</evidence>
<organism evidence="17 18">
    <name type="scientific">Hyphomicrobium facile</name>
    <dbReference type="NCBI Taxonomy" id="51670"/>
    <lineage>
        <taxon>Bacteria</taxon>
        <taxon>Pseudomonadati</taxon>
        <taxon>Pseudomonadota</taxon>
        <taxon>Alphaproteobacteria</taxon>
        <taxon>Hyphomicrobiales</taxon>
        <taxon>Hyphomicrobiaceae</taxon>
        <taxon>Hyphomicrobium</taxon>
    </lineage>
</organism>
<dbReference type="FunFam" id="3.10.20.30:FF:000005">
    <property type="entry name" value="Threonine--tRNA ligase"/>
    <property type="match status" value="1"/>
</dbReference>
<dbReference type="InterPro" id="IPR012947">
    <property type="entry name" value="tRNA_SAD"/>
</dbReference>
<evidence type="ECO:0000313" key="18">
    <source>
        <dbReference type="Proteomes" id="UP000199423"/>
    </source>
</evidence>
<evidence type="ECO:0000259" key="15">
    <source>
        <dbReference type="PROSITE" id="PS50862"/>
    </source>
</evidence>
<dbReference type="GO" id="GO:0005524">
    <property type="term" value="F:ATP binding"/>
    <property type="evidence" value="ECO:0007669"/>
    <property type="project" value="UniProtKB-UniRule"/>
</dbReference>
<feature type="domain" description="Aminoacyl-transfer RNA synthetases class-II family profile" evidence="15">
    <location>
        <begin position="245"/>
        <end position="543"/>
    </location>
</feature>
<dbReference type="Pfam" id="PF07973">
    <property type="entry name" value="tRNA_SAD"/>
    <property type="match status" value="1"/>
</dbReference>
<dbReference type="FunFam" id="3.30.980.10:FF:000005">
    <property type="entry name" value="Threonyl-tRNA synthetase, mitochondrial"/>
    <property type="match status" value="1"/>
</dbReference>
<keyword evidence="8 14" id="KW-0862">Zinc</keyword>
<evidence type="ECO:0000256" key="14">
    <source>
        <dbReference type="HAMAP-Rule" id="MF_00184"/>
    </source>
</evidence>
<evidence type="ECO:0000256" key="10">
    <source>
        <dbReference type="ARBA" id="ARBA00022884"/>
    </source>
</evidence>
<dbReference type="FunFam" id="3.30.930.10:FF:000002">
    <property type="entry name" value="Threonine--tRNA ligase"/>
    <property type="match status" value="1"/>
</dbReference>
<dbReference type="SUPFAM" id="SSF55681">
    <property type="entry name" value="Class II aaRS and biotin synthetases"/>
    <property type="match status" value="1"/>
</dbReference>
<dbReference type="InterPro" id="IPR012675">
    <property type="entry name" value="Beta-grasp_dom_sf"/>
</dbReference>
<keyword evidence="4 14" id="KW-0820">tRNA-binding</keyword>
<keyword evidence="5 14" id="KW-0436">Ligase</keyword>
<dbReference type="InterPro" id="IPR047246">
    <property type="entry name" value="ThrRS_anticodon"/>
</dbReference>
<dbReference type="Pfam" id="PF00587">
    <property type="entry name" value="tRNA-synt_2b"/>
    <property type="match status" value="1"/>
</dbReference>
<dbReference type="OrthoDB" id="9802304at2"/>
<comment type="subunit">
    <text evidence="2 14">Homodimer.</text>
</comment>
<evidence type="ECO:0000256" key="11">
    <source>
        <dbReference type="ARBA" id="ARBA00022917"/>
    </source>
</evidence>
<dbReference type="Gene3D" id="3.10.20.30">
    <property type="match status" value="1"/>
</dbReference>
<evidence type="ECO:0000256" key="8">
    <source>
        <dbReference type="ARBA" id="ARBA00022833"/>
    </source>
</evidence>
<dbReference type="InterPro" id="IPR004095">
    <property type="entry name" value="TGS"/>
</dbReference>
<dbReference type="FunFam" id="3.30.54.20:FF:000002">
    <property type="entry name" value="Threonine--tRNA ligase"/>
    <property type="match status" value="1"/>
</dbReference>
<sequence length="647" mass="73476">MTDVTITFPDGKQRQVASGTTGLEIAKSISPSLAKRTVAMQLDGALADLADPITKDASINFVSRTDPAALELIRHDAAHVLAEAVQSIWPGTQVTIGPVIDNGFYYDFAKQQPFEPDDIPKIEKRMGEIIAKNAPFTKEVWTRNKAKEFFKDKGEYFKVELVDAIPEDQDLKIYKQGEWLDLCRGPHMTSTGQVGKAFKLMKFAGAYWRGDSTKPQLQRIYGTAFATEDELKAYLHQLEEAEKRDHRKLGREMDLFHFQEEAPGSVFWHPKGWTLFQTLIAYMRRQQQRADYQEVNSPDMMEKHFWELSGHWENYGENMFTTVLPDERVFCCKPMNCPGHVQIYKNGLKSYRDLPYRIAEFGKVHRYEPSGALHGMLRVRHFTQDDAHIFLTEDQIMEECLKINDLMLAIYKDFGFEDIYIKLSTRPEKRVGADALWDKAEKALSDVLDEVKRRSNGQVKTAINPGEGAFYGPKLEYVLKDAIGRDWQCGTTQVDFNLAGRLGAFYIDDHSEKKTPVMIHRAMFGSLERFTGILIENFAGHFPLWLAPLQIVVAPIVSDANDYAIEVAQKAEAAGLRVETDLRNEKINLKIREHSLAKIPVIIVVGKREAEEKKVSIRRLGSQDQTVLSLDEALTALAGEAVPPDLR</sequence>
<dbReference type="InterPro" id="IPR033728">
    <property type="entry name" value="ThrRS_core"/>
</dbReference>
<dbReference type="HAMAP" id="MF_00184">
    <property type="entry name" value="Thr_tRNA_synth"/>
    <property type="match status" value="1"/>
</dbReference>
<feature type="binding site" evidence="14">
    <location>
        <position position="388"/>
    </location>
    <ligand>
        <name>Zn(2+)</name>
        <dbReference type="ChEBI" id="CHEBI:29105"/>
        <note>catalytic</note>
    </ligand>
</feature>
<dbReference type="CDD" id="cd00771">
    <property type="entry name" value="ThrRS_core"/>
    <property type="match status" value="1"/>
</dbReference>
<dbReference type="GO" id="GO:0006435">
    <property type="term" value="P:threonyl-tRNA aminoacylation"/>
    <property type="evidence" value="ECO:0007669"/>
    <property type="project" value="UniProtKB-UniRule"/>
</dbReference>
<dbReference type="PANTHER" id="PTHR11451">
    <property type="entry name" value="THREONINE-TRNA LIGASE"/>
    <property type="match status" value="1"/>
</dbReference>
<dbReference type="PANTHER" id="PTHR11451:SF44">
    <property type="entry name" value="THREONINE--TRNA LIGASE, CHLOROPLASTIC_MITOCHONDRIAL 2"/>
    <property type="match status" value="1"/>
</dbReference>
<keyword evidence="11 14" id="KW-0648">Protein biosynthesis</keyword>
<dbReference type="SUPFAM" id="SSF52954">
    <property type="entry name" value="Class II aaRS ABD-related"/>
    <property type="match status" value="1"/>
</dbReference>
<dbReference type="SUPFAM" id="SSF81271">
    <property type="entry name" value="TGS-like"/>
    <property type="match status" value="1"/>
</dbReference>
<dbReference type="GO" id="GO:0000049">
    <property type="term" value="F:tRNA binding"/>
    <property type="evidence" value="ECO:0007669"/>
    <property type="project" value="UniProtKB-KW"/>
</dbReference>
<keyword evidence="18" id="KW-1185">Reference proteome</keyword>
<evidence type="ECO:0000256" key="1">
    <source>
        <dbReference type="ARBA" id="ARBA00008226"/>
    </source>
</evidence>
<dbReference type="RefSeq" id="WP_092869551.1">
    <property type="nucleotide sequence ID" value="NZ_FPCH01000005.1"/>
</dbReference>
<evidence type="ECO:0000256" key="3">
    <source>
        <dbReference type="ARBA" id="ARBA00022490"/>
    </source>
</evidence>
<keyword evidence="9 14" id="KW-0067">ATP-binding</keyword>
<dbReference type="Pfam" id="PF03129">
    <property type="entry name" value="HGTP_anticodon"/>
    <property type="match status" value="1"/>
</dbReference>
<dbReference type="Gene3D" id="3.40.50.800">
    <property type="entry name" value="Anticodon-binding domain"/>
    <property type="match status" value="1"/>
</dbReference>
<evidence type="ECO:0000256" key="5">
    <source>
        <dbReference type="ARBA" id="ARBA00022598"/>
    </source>
</evidence>
<dbReference type="SMART" id="SM00863">
    <property type="entry name" value="tRNA_SAD"/>
    <property type="match status" value="1"/>
</dbReference>
<keyword evidence="12 14" id="KW-0030">Aminoacyl-tRNA synthetase</keyword>
<dbReference type="PROSITE" id="PS51880">
    <property type="entry name" value="TGS"/>
    <property type="match status" value="1"/>
</dbReference>
<evidence type="ECO:0000259" key="16">
    <source>
        <dbReference type="PROSITE" id="PS51880"/>
    </source>
</evidence>
<dbReference type="GO" id="GO:0004829">
    <property type="term" value="F:threonine-tRNA ligase activity"/>
    <property type="evidence" value="ECO:0007669"/>
    <property type="project" value="UniProtKB-UniRule"/>
</dbReference>
<dbReference type="CDD" id="cd01667">
    <property type="entry name" value="TGS_ThrRS"/>
    <property type="match status" value="1"/>
</dbReference>
<dbReference type="InterPro" id="IPR006195">
    <property type="entry name" value="aa-tRNA-synth_II"/>
</dbReference>
<evidence type="ECO:0000256" key="4">
    <source>
        <dbReference type="ARBA" id="ARBA00022555"/>
    </source>
</evidence>
<evidence type="ECO:0000313" key="17">
    <source>
        <dbReference type="EMBL" id="SFV39014.1"/>
    </source>
</evidence>
<dbReference type="InterPro" id="IPR002314">
    <property type="entry name" value="aa-tRNA-synt_IIb"/>
</dbReference>
<dbReference type="PRINTS" id="PR01047">
    <property type="entry name" value="TRNASYNTHTHR"/>
</dbReference>
<evidence type="ECO:0000256" key="2">
    <source>
        <dbReference type="ARBA" id="ARBA00011738"/>
    </source>
</evidence>
<dbReference type="NCBIfam" id="TIGR00418">
    <property type="entry name" value="thrS"/>
    <property type="match status" value="1"/>
</dbReference>
<evidence type="ECO:0000256" key="6">
    <source>
        <dbReference type="ARBA" id="ARBA00022723"/>
    </source>
</evidence>
<dbReference type="Gene3D" id="3.30.980.10">
    <property type="entry name" value="Threonyl-trna Synthetase, Chain A, domain 2"/>
    <property type="match status" value="1"/>
</dbReference>
<dbReference type="STRING" id="51670.SAMN04488557_4037"/>
<name>A0A1I7NWN7_9HYPH</name>
<dbReference type="PROSITE" id="PS50862">
    <property type="entry name" value="AA_TRNA_LIGASE_II"/>
    <property type="match status" value="1"/>
</dbReference>
<dbReference type="InterPro" id="IPR036621">
    <property type="entry name" value="Anticodon-bd_dom_sf"/>
</dbReference>
<keyword evidence="3 14" id="KW-0963">Cytoplasm</keyword>
<dbReference type="Gene3D" id="3.30.54.20">
    <property type="match status" value="1"/>
</dbReference>
<comment type="caution">
    <text evidence="14">Lacks conserved residue(s) required for the propagation of feature annotation.</text>
</comment>
<dbReference type="Gene3D" id="3.30.930.10">
    <property type="entry name" value="Bira Bifunctional Protein, Domain 2"/>
    <property type="match status" value="1"/>
</dbReference>
<dbReference type="InterPro" id="IPR004154">
    <property type="entry name" value="Anticodon-bd"/>
</dbReference>
<dbReference type="InterPro" id="IPR018163">
    <property type="entry name" value="Thr/Ala-tRNA-synth_IIc_edit"/>
</dbReference>
<comment type="catalytic activity">
    <reaction evidence="13 14">
        <text>tRNA(Thr) + L-threonine + ATP = L-threonyl-tRNA(Thr) + AMP + diphosphate + H(+)</text>
        <dbReference type="Rhea" id="RHEA:24624"/>
        <dbReference type="Rhea" id="RHEA-COMP:9670"/>
        <dbReference type="Rhea" id="RHEA-COMP:9704"/>
        <dbReference type="ChEBI" id="CHEBI:15378"/>
        <dbReference type="ChEBI" id="CHEBI:30616"/>
        <dbReference type="ChEBI" id="CHEBI:33019"/>
        <dbReference type="ChEBI" id="CHEBI:57926"/>
        <dbReference type="ChEBI" id="CHEBI:78442"/>
        <dbReference type="ChEBI" id="CHEBI:78534"/>
        <dbReference type="ChEBI" id="CHEBI:456215"/>
        <dbReference type="EC" id="6.1.1.3"/>
    </reaction>
</comment>
<dbReference type="InterPro" id="IPR045864">
    <property type="entry name" value="aa-tRNA-synth_II/BPL/LPL"/>
</dbReference>
<gene>
    <name evidence="14" type="primary">thrS</name>
    <name evidence="17" type="ORF">SAMN04488557_4037</name>
</gene>
<evidence type="ECO:0000256" key="12">
    <source>
        <dbReference type="ARBA" id="ARBA00023146"/>
    </source>
</evidence>
<comment type="subcellular location">
    <subcellularLocation>
        <location evidence="14">Cytoplasm</location>
    </subcellularLocation>
</comment>
<dbReference type="Proteomes" id="UP000199423">
    <property type="component" value="Unassembled WGS sequence"/>
</dbReference>
<reference evidence="18" key="1">
    <citation type="submission" date="2016-10" db="EMBL/GenBank/DDBJ databases">
        <authorList>
            <person name="Varghese N."/>
            <person name="Submissions S."/>
        </authorList>
    </citation>
    <scope>NUCLEOTIDE SEQUENCE [LARGE SCALE GENOMIC DNA]</scope>
    <source>
        <strain evidence="18">DSM 1565</strain>
    </source>
</reference>
<dbReference type="Pfam" id="PF02824">
    <property type="entry name" value="TGS"/>
    <property type="match status" value="1"/>
</dbReference>
<comment type="cofactor">
    <cofactor evidence="14">
        <name>Zn(2+)</name>
        <dbReference type="ChEBI" id="CHEBI:29105"/>
    </cofactor>
    <text evidence="14">Binds 1 zinc ion per subunit.</text>
</comment>
<keyword evidence="7 14" id="KW-0547">Nucleotide-binding</keyword>
<keyword evidence="10 14" id="KW-0694">RNA-binding</keyword>
<dbReference type="InterPro" id="IPR012676">
    <property type="entry name" value="TGS-like"/>
</dbReference>
<accession>A0A1I7NWN7</accession>
<evidence type="ECO:0000256" key="9">
    <source>
        <dbReference type="ARBA" id="ARBA00022840"/>
    </source>
</evidence>
<comment type="similarity">
    <text evidence="1 14">Belongs to the class-II aminoacyl-tRNA synthetase family.</text>
</comment>
<protein>
    <recommendedName>
        <fullName evidence="14">Threonine--tRNA ligase</fullName>
        <ecNumber evidence="14">6.1.1.3</ecNumber>
    </recommendedName>
    <alternativeName>
        <fullName evidence="14">Threonyl-tRNA synthetase</fullName>
        <shortName evidence="14">ThrRS</shortName>
    </alternativeName>
</protein>
<dbReference type="CDD" id="cd00860">
    <property type="entry name" value="ThrRS_anticodon"/>
    <property type="match status" value="1"/>
</dbReference>
<dbReference type="AlphaFoldDB" id="A0A1I7NWN7"/>
<feature type="binding site" evidence="14">
    <location>
        <position position="520"/>
    </location>
    <ligand>
        <name>Zn(2+)</name>
        <dbReference type="ChEBI" id="CHEBI:29105"/>
        <note>catalytic</note>
    </ligand>
</feature>
<dbReference type="FunFam" id="3.40.50.800:FF:000001">
    <property type="entry name" value="Threonine--tRNA ligase"/>
    <property type="match status" value="1"/>
</dbReference>
<feature type="domain" description="TGS" evidence="16">
    <location>
        <begin position="1"/>
        <end position="63"/>
    </location>
</feature>
<dbReference type="EMBL" id="FPCH01000005">
    <property type="protein sequence ID" value="SFV39014.1"/>
    <property type="molecule type" value="Genomic_DNA"/>
</dbReference>
<dbReference type="EC" id="6.1.1.3" evidence="14"/>
<dbReference type="InterPro" id="IPR002320">
    <property type="entry name" value="Thr-tRNA-ligase_IIa"/>
</dbReference>
<evidence type="ECO:0000256" key="7">
    <source>
        <dbReference type="ARBA" id="ARBA00022741"/>
    </source>
</evidence>
<dbReference type="GO" id="GO:0005829">
    <property type="term" value="C:cytosol"/>
    <property type="evidence" value="ECO:0007669"/>
    <property type="project" value="TreeGrafter"/>
</dbReference>
<proteinExistence type="inferred from homology"/>
<feature type="binding site" evidence="14">
    <location>
        <position position="337"/>
    </location>
    <ligand>
        <name>Zn(2+)</name>
        <dbReference type="ChEBI" id="CHEBI:29105"/>
        <note>catalytic</note>
    </ligand>
</feature>
<dbReference type="SUPFAM" id="SSF55186">
    <property type="entry name" value="ThrRS/AlaRS common domain"/>
    <property type="match status" value="1"/>
</dbReference>